<feature type="domain" description="Chitin-binding type-2" evidence="2">
    <location>
        <begin position="39"/>
        <end position="103"/>
    </location>
</feature>
<keyword evidence="1" id="KW-0732">Signal</keyword>
<protein>
    <recommendedName>
        <fullName evidence="2">Chitin-binding type-2 domain-containing protein</fullName>
    </recommendedName>
</protein>
<evidence type="ECO:0000259" key="2">
    <source>
        <dbReference type="PROSITE" id="PS50940"/>
    </source>
</evidence>
<dbReference type="InterPro" id="IPR036508">
    <property type="entry name" value="Chitin-bd_dom_sf"/>
</dbReference>
<organism evidence="3 4">
    <name type="scientific">Microctonus hyperodae</name>
    <name type="common">Parasitoid wasp</name>
    <dbReference type="NCBI Taxonomy" id="165561"/>
    <lineage>
        <taxon>Eukaryota</taxon>
        <taxon>Metazoa</taxon>
        <taxon>Ecdysozoa</taxon>
        <taxon>Arthropoda</taxon>
        <taxon>Hexapoda</taxon>
        <taxon>Insecta</taxon>
        <taxon>Pterygota</taxon>
        <taxon>Neoptera</taxon>
        <taxon>Endopterygota</taxon>
        <taxon>Hymenoptera</taxon>
        <taxon>Apocrita</taxon>
        <taxon>Ichneumonoidea</taxon>
        <taxon>Braconidae</taxon>
        <taxon>Euphorinae</taxon>
        <taxon>Microctonus</taxon>
    </lineage>
</organism>
<reference evidence="3" key="2">
    <citation type="submission" date="2023-03" db="EMBL/GenBank/DDBJ databases">
        <authorList>
            <person name="Inwood S.N."/>
            <person name="Skelly J.G."/>
            <person name="Guhlin J."/>
            <person name="Harrop T.W.R."/>
            <person name="Goldson S.G."/>
            <person name="Dearden P.K."/>
        </authorList>
    </citation>
    <scope>NUCLEOTIDE SEQUENCE</scope>
    <source>
        <strain evidence="3">Lincoln</strain>
        <tissue evidence="3">Whole body</tissue>
    </source>
</reference>
<evidence type="ECO:0000256" key="1">
    <source>
        <dbReference type="SAM" id="SignalP"/>
    </source>
</evidence>
<dbReference type="PROSITE" id="PS51257">
    <property type="entry name" value="PROKAR_LIPOPROTEIN"/>
    <property type="match status" value="1"/>
</dbReference>
<dbReference type="GO" id="GO:0005576">
    <property type="term" value="C:extracellular region"/>
    <property type="evidence" value="ECO:0007669"/>
    <property type="project" value="InterPro"/>
</dbReference>
<evidence type="ECO:0000313" key="4">
    <source>
        <dbReference type="Proteomes" id="UP001168972"/>
    </source>
</evidence>
<sequence length="106" mass="11995">MLRILLKSFVIFAGGFFWSSCVGQELFNTTITESTTIIPSPCDGFNGMRIANKTDPTCRTYLLCALNYDIEEYESWTLICPGELVFRPLTRTCVTNKMYKCPAITT</sequence>
<dbReference type="GO" id="GO:0008061">
    <property type="term" value="F:chitin binding"/>
    <property type="evidence" value="ECO:0007669"/>
    <property type="project" value="InterPro"/>
</dbReference>
<dbReference type="Proteomes" id="UP001168972">
    <property type="component" value="Unassembled WGS sequence"/>
</dbReference>
<dbReference type="PROSITE" id="PS50940">
    <property type="entry name" value="CHIT_BIND_II"/>
    <property type="match status" value="1"/>
</dbReference>
<comment type="caution">
    <text evidence="3">The sequence shown here is derived from an EMBL/GenBank/DDBJ whole genome shotgun (WGS) entry which is preliminary data.</text>
</comment>
<feature type="signal peptide" evidence="1">
    <location>
        <begin position="1"/>
        <end position="23"/>
    </location>
</feature>
<dbReference type="AlphaFoldDB" id="A0AA39G7R9"/>
<feature type="chain" id="PRO_5041319735" description="Chitin-binding type-2 domain-containing protein" evidence="1">
    <location>
        <begin position="24"/>
        <end position="106"/>
    </location>
</feature>
<keyword evidence="4" id="KW-1185">Reference proteome</keyword>
<gene>
    <name evidence="3" type="ORF">PV327_001218</name>
</gene>
<reference evidence="3" key="1">
    <citation type="journal article" date="2023" name="bioRxiv">
        <title>Scaffold-level genome assemblies of two parasitoid biocontrol wasps reveal the parthenogenesis mechanism and an associated novel virus.</title>
        <authorList>
            <person name="Inwood S."/>
            <person name="Skelly J."/>
            <person name="Guhlin J."/>
            <person name="Harrop T."/>
            <person name="Goldson S."/>
            <person name="Dearden P."/>
        </authorList>
    </citation>
    <scope>NUCLEOTIDE SEQUENCE</scope>
    <source>
        <strain evidence="3">Lincoln</strain>
        <tissue evidence="3">Whole body</tissue>
    </source>
</reference>
<dbReference type="EMBL" id="JAQQBR010000001">
    <property type="protein sequence ID" value="KAK0183149.1"/>
    <property type="molecule type" value="Genomic_DNA"/>
</dbReference>
<name>A0AA39G7R9_MICHY</name>
<dbReference type="SUPFAM" id="SSF57625">
    <property type="entry name" value="Invertebrate chitin-binding proteins"/>
    <property type="match status" value="1"/>
</dbReference>
<accession>A0AA39G7R9</accession>
<proteinExistence type="predicted"/>
<evidence type="ECO:0000313" key="3">
    <source>
        <dbReference type="EMBL" id="KAK0183149.1"/>
    </source>
</evidence>
<dbReference type="InterPro" id="IPR002557">
    <property type="entry name" value="Chitin-bd_dom"/>
</dbReference>